<dbReference type="Gene3D" id="3.30.450.20">
    <property type="entry name" value="PAS domain"/>
    <property type="match status" value="1"/>
</dbReference>
<keyword evidence="1" id="KW-0285">Flavoprotein</keyword>
<dbReference type="PANTHER" id="PTHR47429:SF2">
    <property type="entry name" value="PROTEIN TWIN LOV 1"/>
    <property type="match status" value="1"/>
</dbReference>
<feature type="region of interest" description="Disordered" evidence="4">
    <location>
        <begin position="118"/>
        <end position="159"/>
    </location>
</feature>
<dbReference type="InParanoid" id="A0A1Y2G283"/>
<dbReference type="InterPro" id="IPR000014">
    <property type="entry name" value="PAS"/>
</dbReference>
<feature type="domain" description="PAS" evidence="5">
    <location>
        <begin position="321"/>
        <end position="424"/>
    </location>
</feature>
<evidence type="ECO:0000259" key="5">
    <source>
        <dbReference type="Pfam" id="PF13426"/>
    </source>
</evidence>
<feature type="region of interest" description="Disordered" evidence="4">
    <location>
        <begin position="439"/>
        <end position="460"/>
    </location>
</feature>
<gene>
    <name evidence="6" type="ORF">BCR35DRAFT_298638</name>
</gene>
<dbReference type="InterPro" id="IPR001610">
    <property type="entry name" value="PAC"/>
</dbReference>
<keyword evidence="3" id="KW-0157">Chromophore</keyword>
<evidence type="ECO:0000256" key="3">
    <source>
        <dbReference type="ARBA" id="ARBA00022991"/>
    </source>
</evidence>
<organism evidence="6 7">
    <name type="scientific">Leucosporidium creatinivorum</name>
    <dbReference type="NCBI Taxonomy" id="106004"/>
    <lineage>
        <taxon>Eukaryota</taxon>
        <taxon>Fungi</taxon>
        <taxon>Dikarya</taxon>
        <taxon>Basidiomycota</taxon>
        <taxon>Pucciniomycotina</taxon>
        <taxon>Microbotryomycetes</taxon>
        <taxon>Leucosporidiales</taxon>
        <taxon>Leucosporidium</taxon>
    </lineage>
</organism>
<accession>A0A1Y2G283</accession>
<dbReference type="STRING" id="106004.A0A1Y2G283"/>
<dbReference type="Proteomes" id="UP000193467">
    <property type="component" value="Unassembled WGS sequence"/>
</dbReference>
<dbReference type="CDD" id="cd00130">
    <property type="entry name" value="PAS"/>
    <property type="match status" value="1"/>
</dbReference>
<dbReference type="InterPro" id="IPR035965">
    <property type="entry name" value="PAS-like_dom_sf"/>
</dbReference>
<dbReference type="OrthoDB" id="447251at2759"/>
<feature type="region of interest" description="Disordered" evidence="4">
    <location>
        <begin position="479"/>
        <end position="509"/>
    </location>
</feature>
<dbReference type="EMBL" id="MCGR01000002">
    <property type="protein sequence ID" value="ORY91474.1"/>
    <property type="molecule type" value="Genomic_DNA"/>
</dbReference>
<dbReference type="Pfam" id="PF13426">
    <property type="entry name" value="PAS_9"/>
    <property type="match status" value="1"/>
</dbReference>
<dbReference type="NCBIfam" id="TIGR00229">
    <property type="entry name" value="sensory_box"/>
    <property type="match status" value="1"/>
</dbReference>
<keyword evidence="7" id="KW-1185">Reference proteome</keyword>
<reference evidence="6 7" key="1">
    <citation type="submission" date="2016-07" db="EMBL/GenBank/DDBJ databases">
        <title>Pervasive Adenine N6-methylation of Active Genes in Fungi.</title>
        <authorList>
            <consortium name="DOE Joint Genome Institute"/>
            <person name="Mondo S.J."/>
            <person name="Dannebaum R.O."/>
            <person name="Kuo R.C."/>
            <person name="Labutti K."/>
            <person name="Haridas S."/>
            <person name="Kuo A."/>
            <person name="Salamov A."/>
            <person name="Ahrendt S.R."/>
            <person name="Lipzen A."/>
            <person name="Sullivan W."/>
            <person name="Andreopoulos W.B."/>
            <person name="Clum A."/>
            <person name="Lindquist E."/>
            <person name="Daum C."/>
            <person name="Ramamoorthy G.K."/>
            <person name="Gryganskyi A."/>
            <person name="Culley D."/>
            <person name="Magnuson J.K."/>
            <person name="James T.Y."/>
            <person name="O'Malley M.A."/>
            <person name="Stajich J.E."/>
            <person name="Spatafora J.W."/>
            <person name="Visel A."/>
            <person name="Grigoriev I.V."/>
        </authorList>
    </citation>
    <scope>NUCLEOTIDE SEQUENCE [LARGE SCALE GENOMIC DNA]</scope>
    <source>
        <strain evidence="6 7">62-1032</strain>
    </source>
</reference>
<evidence type="ECO:0000256" key="2">
    <source>
        <dbReference type="ARBA" id="ARBA00022643"/>
    </source>
</evidence>
<evidence type="ECO:0000256" key="4">
    <source>
        <dbReference type="SAM" id="MobiDB-lite"/>
    </source>
</evidence>
<feature type="compositionally biased region" description="Acidic residues" evidence="4">
    <location>
        <begin position="55"/>
        <end position="66"/>
    </location>
</feature>
<name>A0A1Y2G283_9BASI</name>
<dbReference type="GO" id="GO:0005634">
    <property type="term" value="C:nucleus"/>
    <property type="evidence" value="ECO:0007669"/>
    <property type="project" value="TreeGrafter"/>
</dbReference>
<dbReference type="AlphaFoldDB" id="A0A1Y2G283"/>
<proteinExistence type="predicted"/>
<feature type="region of interest" description="Disordered" evidence="4">
    <location>
        <begin position="1"/>
        <end position="97"/>
    </location>
</feature>
<feature type="compositionally biased region" description="Pro residues" evidence="4">
    <location>
        <begin position="1"/>
        <end position="17"/>
    </location>
</feature>
<protein>
    <recommendedName>
        <fullName evidence="5">PAS domain-containing protein</fullName>
    </recommendedName>
</protein>
<sequence>MAAAISPPPDFPLPPTPSSLEHGEVREKLASSTAAQVGDEQDGFDGEGGARGTGEDADSSDSDMDPLESPRRPHSTATSNSSPPTPRTIAAGSAATNTTLRPVKRLYVDLADWAPPSDPSKLASTPNYSHLPPPPPSSRSSSAKSFRTVTKAEPTSLPNNQLTPLQLSISHSLSRLLSLPIFLEFLSTPLGYAQFHAYLSTHASSPSTSASALELWRDLQVLKDVSLRAGVASRGVRDVYLVPEGSKQVELPLPAMKDLVVGLRGVINGANGLEKPSRELLNQLYASEFESFVKYQLLRYTSVQLGKFNLDGTDRKGLGEAFVLTNPRLPDQPIVLASPAFCALTGYSPDMIIGRNCRFLQSEATAPASVTSVRDALAKGEEVTQLLLNYRLDGTPFWNLLCCIPLKNAQGELTYFIGGQTNITGSIASGSGTDLSFILGGNGSSSPPSPDLDPSTFSPELRSYKKSYQGDLDFELAPPTPSIAPSVHDSMKDSVRSPSTSENGGGSLGRRFLGAFRKKSSPSPRMVTPSSQLLPGAEQLGGGAAPIETRIAEFTATYEKLIVFQPNNHEILFVTSHFLRFCGLPGTSMRDVYASPLIHLSLLKLLGGENSEKKEARAKVKKAVKAKESLSMPCCLRFKEKGAYGQIRALPSTRGVMHLTPLKDLPGQVVAYVAVFG</sequence>
<evidence type="ECO:0000313" key="6">
    <source>
        <dbReference type="EMBL" id="ORY91474.1"/>
    </source>
</evidence>
<dbReference type="SUPFAM" id="SSF55785">
    <property type="entry name" value="PYP-like sensor domain (PAS domain)"/>
    <property type="match status" value="1"/>
</dbReference>
<evidence type="ECO:0000256" key="1">
    <source>
        <dbReference type="ARBA" id="ARBA00022630"/>
    </source>
</evidence>
<dbReference type="SMART" id="SM00086">
    <property type="entry name" value="PAC"/>
    <property type="match status" value="1"/>
</dbReference>
<evidence type="ECO:0000313" key="7">
    <source>
        <dbReference type="Proteomes" id="UP000193467"/>
    </source>
</evidence>
<comment type="caution">
    <text evidence="6">The sequence shown here is derived from an EMBL/GenBank/DDBJ whole genome shotgun (WGS) entry which is preliminary data.</text>
</comment>
<keyword evidence="2" id="KW-0288">FMN</keyword>
<dbReference type="PANTHER" id="PTHR47429">
    <property type="entry name" value="PROTEIN TWIN LOV 1"/>
    <property type="match status" value="1"/>
</dbReference>